<organism evidence="1 2">
    <name type="scientific">Phakopsora pachyrhizi</name>
    <name type="common">Asian soybean rust disease fungus</name>
    <dbReference type="NCBI Taxonomy" id="170000"/>
    <lineage>
        <taxon>Eukaryota</taxon>
        <taxon>Fungi</taxon>
        <taxon>Dikarya</taxon>
        <taxon>Basidiomycota</taxon>
        <taxon>Pucciniomycotina</taxon>
        <taxon>Pucciniomycetes</taxon>
        <taxon>Pucciniales</taxon>
        <taxon>Phakopsoraceae</taxon>
        <taxon>Phakopsora</taxon>
    </lineage>
</organism>
<sequence length="119" mass="13847">MFFVTRSKWSKNKIRYLKVKRIIVRQMGSKLSEQTTEEDSLGVEYFLSSLVVIAMETIVEVNKSRFNDEQIGNNSLLPPIPPVLPFYHYFRDSQMVELTVISHSLWLKKNGMIASASYR</sequence>
<evidence type="ECO:0000313" key="2">
    <source>
        <dbReference type="Proteomes" id="UP001153365"/>
    </source>
</evidence>
<evidence type="ECO:0000313" key="1">
    <source>
        <dbReference type="EMBL" id="CAH7672839.1"/>
    </source>
</evidence>
<keyword evidence="2" id="KW-1185">Reference proteome</keyword>
<reference evidence="1" key="1">
    <citation type="submission" date="2022-06" db="EMBL/GenBank/DDBJ databases">
        <authorList>
            <consortium name="SYNGENTA / RWTH Aachen University"/>
        </authorList>
    </citation>
    <scope>NUCLEOTIDE SEQUENCE</scope>
</reference>
<proteinExistence type="predicted"/>
<comment type="caution">
    <text evidence="1">The sequence shown here is derived from an EMBL/GenBank/DDBJ whole genome shotgun (WGS) entry which is preliminary data.</text>
</comment>
<dbReference type="EMBL" id="CALTRL010001514">
    <property type="protein sequence ID" value="CAH7672839.1"/>
    <property type="molecule type" value="Genomic_DNA"/>
</dbReference>
<dbReference type="Proteomes" id="UP001153365">
    <property type="component" value="Unassembled WGS sequence"/>
</dbReference>
<name>A0AAV0AWP5_PHAPC</name>
<protein>
    <submittedName>
        <fullName evidence="1">Uncharacterized protein</fullName>
    </submittedName>
</protein>
<gene>
    <name evidence="1" type="ORF">PPACK8108_LOCUS7683</name>
</gene>
<accession>A0AAV0AWP5</accession>
<dbReference type="AlphaFoldDB" id="A0AAV0AWP5"/>